<feature type="region of interest" description="Disordered" evidence="3">
    <location>
        <begin position="467"/>
        <end position="498"/>
    </location>
</feature>
<keyword evidence="4" id="KW-0812">Transmembrane</keyword>
<dbReference type="InParanoid" id="A9V765"/>
<feature type="transmembrane region" description="Helical" evidence="4">
    <location>
        <begin position="733"/>
        <end position="754"/>
    </location>
</feature>
<dbReference type="Pfam" id="PF00017">
    <property type="entry name" value="SH2"/>
    <property type="match status" value="1"/>
</dbReference>
<dbReference type="InterPro" id="IPR036860">
    <property type="entry name" value="SH2_dom_sf"/>
</dbReference>
<evidence type="ECO:0000256" key="2">
    <source>
        <dbReference type="PROSITE-ProRule" id="PRU00191"/>
    </source>
</evidence>
<dbReference type="GeneID" id="5893792"/>
<sequence>MAAYECIHYTKDVDARFAGTAFTAGLGRRAANALVREGGEGTYLVRYNETHDFFVLTVCLDGRAEQFRIHVGNDDLLTLDFHDWQPSIDQLVAEATHRGFIVEQRRIHLGRPVETMRLSFYRRAIWFDEHIERDDALHALAQQPEGTFVVRCNRRGGLSLTLALAPGQAPINYVIHRTFEGYTVADELPQPTLMHLIEDIVKRGYLTTPDGYQLPITQPLRLARTARAAAASTGRVRDSRALPAPHRHRSRDDRASQLEMADVSRSLRGRGRRNVESQRHPRAYERASTYHPDSGSEDEPRAWSRTSDQHRGYDRDDQRRTGGSAPGRHHGRRTHHSGAYAHDDVSSHDYDDYDYDDRVNHDDHKRHSKPRARPFSTHQPDASDSRRRPSQDARPSLSDSFQPSIADTYISIQPPVPMAGGHFRPSVTSPVIPPTEPSDHFREPDLPEPGYTLASDLHGAYRREAADSYTDDEANASGSSADEASDLTEQPLPPADDYDDYALVARNTTTATAARVGPATAAVEPVQPVGASRTGTTTTAAAAPEQVLIAQRRMSEAANKLPLDRNPTFAEKQRMLMDVADLDRPGDQDDDDDDDLGSEAAGGAASVVLAAVQAEDPPQSGASLPKTYIPVVQQAFFGSSAANPVFPSSRWGGLKRLPLTANREEVNENYQIRETVVDRVEFWLIIQLGLEMLQMMALVLYVGYDVLPRAFRIYTFDILQVLIMQLSGFRSGIYQQFVAGTCMAIVIAITYSYLFWSRQVNKRWRLLAFSTLIVLALPMTLWAAQVAVWGPPLQAHHPLHRRSEASDLGADFFFSVATDALLAGLPCYRDAEDLPTVLIYLVAALGGGILLLVLPFSLHERISQGVRKLELDFWRRRRLEEEFGRSPLEEQLQRDGLNGEASQRNSQVLDHRFSPSPPPQGGASPALNSKRGPSSRPSRAVSPDFLQSSPQIKGPGDSRGPSPALRTNARRASLLMPLDTPAALLLQEMKVVRVQSKLDWERRLRSDEGLWLPFYDGLRYQRSYYHVEILALKFFVVAVTVLLEPYNSCLGIAEREPFAYARDGAILAAALAVLCTYRWRSYFLKSRLCGLVATLQLLILVRRVVRGDAEGWAYGFHALCLLIVLVYIGAVFTTRYIQQKRNRNLPNMLDPAYDPWQCIRKQMWEPTWDLLFSGMLILAQFRAHGDSASPCVEPQFRPPADAHPVFYRLAKGAPDMMQPTPDANPEAPFTVGERHYENKHICRRLGPNNFRRALLGHRGSRFKLQREIAQFLGPDAWHEGTGQFGTLHAAPFPFTLVFRSDSNGHRRVLPRDFGPMLDFVRTNSSTDIQALRKARRQLRALDGQRVALAKRRITKTVNIQFDHGEFRLKFIDANDLWLPEVDGIAPMNVGPGFSLMLVLEDGYGIDDSRREHHVKQHVLTEVDFDLTAGFSVTSKLAELFAQNDALLAQRMPLIEASLLGYNQHLQHELWSHDETLSYRFHAEVYLSPGSNWAQVEETIRFEKNTAIQAVVEHPVIMGLRDRVEFLRRHPACCAWALFWHHIWELRGRDPEYQRLAQFYNPDFGASLAWRPMRREHLARKLDTDLLLSEGEIEYLYAMIEQVCTGKLPQYKLEPPKFNS</sequence>
<keyword evidence="4" id="KW-1133">Transmembrane helix</keyword>
<dbReference type="CDD" id="cd00173">
    <property type="entry name" value="SH2"/>
    <property type="match status" value="2"/>
</dbReference>
<feature type="region of interest" description="Disordered" evidence="3">
    <location>
        <begin position="890"/>
        <end position="965"/>
    </location>
</feature>
<dbReference type="RefSeq" id="XP_001748502.1">
    <property type="nucleotide sequence ID" value="XM_001748450.1"/>
</dbReference>
<dbReference type="STRING" id="81824.A9V765"/>
<dbReference type="SMART" id="SM00252">
    <property type="entry name" value="SH2"/>
    <property type="match status" value="2"/>
</dbReference>
<feature type="region of interest" description="Disordered" evidence="3">
    <location>
        <begin position="225"/>
        <end position="453"/>
    </location>
</feature>
<dbReference type="PANTHER" id="PTHR10155">
    <property type="entry name" value="PHOSPHATIDYLINOSITOL 3-KINASE REGULATORY SUBUNIT"/>
    <property type="match status" value="1"/>
</dbReference>
<name>A9V765_MONBE</name>
<feature type="compositionally biased region" description="Basic and acidic residues" evidence="3">
    <location>
        <begin position="341"/>
        <end position="365"/>
    </location>
</feature>
<evidence type="ECO:0000259" key="5">
    <source>
        <dbReference type="PROSITE" id="PS50001"/>
    </source>
</evidence>
<keyword evidence="1 2" id="KW-0727">SH2 domain</keyword>
<feature type="transmembrane region" description="Helical" evidence="4">
    <location>
        <begin position="766"/>
        <end position="789"/>
    </location>
</feature>
<dbReference type="Proteomes" id="UP000001357">
    <property type="component" value="Unassembled WGS sequence"/>
</dbReference>
<evidence type="ECO:0000256" key="4">
    <source>
        <dbReference type="SAM" id="Phobius"/>
    </source>
</evidence>
<dbReference type="FunFam" id="3.30.505.10:FF:000140">
    <property type="match status" value="1"/>
</dbReference>
<keyword evidence="4" id="KW-0472">Membrane</keyword>
<dbReference type="PROSITE" id="PS50001">
    <property type="entry name" value="SH2"/>
    <property type="match status" value="1"/>
</dbReference>
<feature type="compositionally biased region" description="Basic residues" evidence="3">
    <location>
        <begin position="327"/>
        <end position="336"/>
    </location>
</feature>
<evidence type="ECO:0000256" key="3">
    <source>
        <dbReference type="SAM" id="MobiDB-lite"/>
    </source>
</evidence>
<feature type="transmembrane region" description="Helical" evidence="4">
    <location>
        <begin position="1029"/>
        <end position="1046"/>
    </location>
</feature>
<feature type="domain" description="SH2" evidence="5">
    <location>
        <begin position="126"/>
        <end position="220"/>
    </location>
</feature>
<dbReference type="SUPFAM" id="SSF55550">
    <property type="entry name" value="SH2 domain"/>
    <property type="match status" value="2"/>
</dbReference>
<reference evidence="6 7" key="1">
    <citation type="journal article" date="2008" name="Nature">
        <title>The genome of the choanoflagellate Monosiga brevicollis and the origin of metazoans.</title>
        <authorList>
            <consortium name="JGI Sequencing"/>
            <person name="King N."/>
            <person name="Westbrook M.J."/>
            <person name="Young S.L."/>
            <person name="Kuo A."/>
            <person name="Abedin M."/>
            <person name="Chapman J."/>
            <person name="Fairclough S."/>
            <person name="Hellsten U."/>
            <person name="Isogai Y."/>
            <person name="Letunic I."/>
            <person name="Marr M."/>
            <person name="Pincus D."/>
            <person name="Putnam N."/>
            <person name="Rokas A."/>
            <person name="Wright K.J."/>
            <person name="Zuzow R."/>
            <person name="Dirks W."/>
            <person name="Good M."/>
            <person name="Goodstein D."/>
            <person name="Lemons D."/>
            <person name="Li W."/>
            <person name="Lyons J.B."/>
            <person name="Morris A."/>
            <person name="Nichols S."/>
            <person name="Richter D.J."/>
            <person name="Salamov A."/>
            <person name="Bork P."/>
            <person name="Lim W.A."/>
            <person name="Manning G."/>
            <person name="Miller W.T."/>
            <person name="McGinnis W."/>
            <person name="Shapiro H."/>
            <person name="Tjian R."/>
            <person name="Grigoriev I.V."/>
            <person name="Rokhsar D."/>
        </authorList>
    </citation>
    <scope>NUCLEOTIDE SEQUENCE [LARGE SCALE GENOMIC DNA]</scope>
    <source>
        <strain evidence="7">MX1 / ATCC 50154</strain>
    </source>
</reference>
<feature type="transmembrane region" description="Helical" evidence="4">
    <location>
        <begin position="838"/>
        <end position="858"/>
    </location>
</feature>
<proteinExistence type="predicted"/>
<organism evidence="6 7">
    <name type="scientific">Monosiga brevicollis</name>
    <name type="common">Choanoflagellate</name>
    <dbReference type="NCBI Taxonomy" id="81824"/>
    <lineage>
        <taxon>Eukaryota</taxon>
        <taxon>Choanoflagellata</taxon>
        <taxon>Craspedida</taxon>
        <taxon>Salpingoecidae</taxon>
        <taxon>Monosiga</taxon>
    </lineage>
</organism>
<gene>
    <name evidence="6" type="ORF">MONBRDRAFT_33736</name>
</gene>
<dbReference type="KEGG" id="mbr:MONBRDRAFT_33736"/>
<dbReference type="Gene3D" id="3.30.505.10">
    <property type="entry name" value="SH2 domain"/>
    <property type="match status" value="2"/>
</dbReference>
<accession>A9V765</accession>
<dbReference type="PANTHER" id="PTHR10155:SF0">
    <property type="entry name" value="SUPPRESSOR OF CYTOKINE SIGNALING AT 36E, ISOFORM D"/>
    <property type="match status" value="1"/>
</dbReference>
<feature type="transmembrane region" description="Helical" evidence="4">
    <location>
        <begin position="1111"/>
        <end position="1133"/>
    </location>
</feature>
<dbReference type="InterPro" id="IPR000980">
    <property type="entry name" value="SH2"/>
</dbReference>
<feature type="compositionally biased region" description="Basic and acidic residues" evidence="3">
    <location>
        <begin position="273"/>
        <end position="285"/>
    </location>
</feature>
<evidence type="ECO:0000256" key="1">
    <source>
        <dbReference type="ARBA" id="ARBA00022999"/>
    </source>
</evidence>
<dbReference type="EMBL" id="CH991564">
    <property type="protein sequence ID" value="EDQ86666.1"/>
    <property type="molecule type" value="Genomic_DNA"/>
</dbReference>
<evidence type="ECO:0000313" key="7">
    <source>
        <dbReference type="Proteomes" id="UP000001357"/>
    </source>
</evidence>
<evidence type="ECO:0000313" key="6">
    <source>
        <dbReference type="EMBL" id="EDQ86666.1"/>
    </source>
</evidence>
<feature type="compositionally biased region" description="Basic and acidic residues" evidence="3">
    <location>
        <begin position="298"/>
        <end position="320"/>
    </location>
</feature>
<protein>
    <recommendedName>
        <fullName evidence="5">SH2 domain-containing protein</fullName>
    </recommendedName>
</protein>
<feature type="transmembrane region" description="Helical" evidence="4">
    <location>
        <begin position="1058"/>
        <end position="1076"/>
    </location>
</feature>
<dbReference type="eggNOG" id="ENOG502QVFY">
    <property type="taxonomic scope" value="Eukaryota"/>
</dbReference>
<feature type="compositionally biased region" description="Basic and acidic residues" evidence="3">
    <location>
        <begin position="381"/>
        <end position="391"/>
    </location>
</feature>
<keyword evidence="7" id="KW-1185">Reference proteome</keyword>